<dbReference type="GO" id="GO:0042262">
    <property type="term" value="P:DNA protection"/>
    <property type="evidence" value="ECO:0007669"/>
    <property type="project" value="InterPro"/>
</dbReference>
<name>A0A7H0YH36_9BACL</name>
<evidence type="ECO:0000313" key="3">
    <source>
        <dbReference type="EMBL" id="QNR70394.1"/>
    </source>
</evidence>
<geneLocation type="plasmid" evidence="3 4">
    <name>pPlas1</name>
</geneLocation>
<protein>
    <submittedName>
        <fullName evidence="3">Host-nuclease inhibitor Gam family protein</fullName>
    </submittedName>
</protein>
<feature type="region of interest" description="Disordered" evidence="2">
    <location>
        <begin position="1"/>
        <end position="21"/>
    </location>
</feature>
<dbReference type="Pfam" id="PF07352">
    <property type="entry name" value="Phage_Mu_Gam"/>
    <property type="match status" value="1"/>
</dbReference>
<gene>
    <name evidence="3" type="ORF">IAQ67_28995</name>
</gene>
<organism evidence="3 4">
    <name type="scientific">Paenibacillus peoriae</name>
    <dbReference type="NCBI Taxonomy" id="59893"/>
    <lineage>
        <taxon>Bacteria</taxon>
        <taxon>Bacillati</taxon>
        <taxon>Bacillota</taxon>
        <taxon>Bacilli</taxon>
        <taxon>Bacillales</taxon>
        <taxon>Paenibacillaceae</taxon>
        <taxon>Paenibacillus</taxon>
    </lineage>
</organism>
<dbReference type="InterPro" id="IPR009951">
    <property type="entry name" value="Host-nuc_inhib_Gam"/>
</dbReference>
<keyword evidence="3" id="KW-0614">Plasmid</keyword>
<dbReference type="AlphaFoldDB" id="A0A7H0YH36"/>
<proteinExistence type="predicted"/>
<dbReference type="RefSeq" id="WP_190299701.1">
    <property type="nucleotide sequence ID" value="NZ_CP061173.1"/>
</dbReference>
<reference evidence="3 4" key="1">
    <citation type="submission" date="2020-09" db="EMBL/GenBank/DDBJ databases">
        <title>Characterization of Paenibacillus peoriae strain ZF390 with broad-spectrum antimicrobial activity as a potential biocontrol agent.</title>
        <authorList>
            <person name="Li L."/>
            <person name="Zhao Y."/>
            <person name="Li B."/>
            <person name="Xie X."/>
        </authorList>
    </citation>
    <scope>NUCLEOTIDE SEQUENCE [LARGE SCALE GENOMIC DNA]</scope>
    <source>
        <strain evidence="3 4">ZF390</strain>
        <plasmid evidence="3 4">pPlas1</plasmid>
    </source>
</reference>
<evidence type="ECO:0000313" key="4">
    <source>
        <dbReference type="Proteomes" id="UP000516384"/>
    </source>
</evidence>
<evidence type="ECO:0000256" key="1">
    <source>
        <dbReference type="SAM" id="Coils"/>
    </source>
</evidence>
<dbReference type="Proteomes" id="UP000516384">
    <property type="component" value="Plasmid pPlas1"/>
</dbReference>
<accession>A0A7H0YH36</accession>
<evidence type="ECO:0000256" key="2">
    <source>
        <dbReference type="SAM" id="MobiDB-lite"/>
    </source>
</evidence>
<dbReference type="SUPFAM" id="SSF161266">
    <property type="entry name" value="Gam-like"/>
    <property type="match status" value="1"/>
</dbReference>
<dbReference type="GO" id="GO:0003690">
    <property type="term" value="F:double-stranded DNA binding"/>
    <property type="evidence" value="ECO:0007669"/>
    <property type="project" value="InterPro"/>
</dbReference>
<feature type="coiled-coil region" evidence="1">
    <location>
        <begin position="56"/>
        <end position="83"/>
    </location>
</feature>
<keyword evidence="1" id="KW-0175">Coiled coil</keyword>
<dbReference type="EMBL" id="CP061173">
    <property type="protein sequence ID" value="QNR70394.1"/>
    <property type="molecule type" value="Genomic_DNA"/>
</dbReference>
<sequence>MPTDNKMTPDPAKIFIPHPDTGELTEAGADVEALKDLAMPKRIQDLKEAADYAYGLSETRKELEELNEVREDQIAKLKAQIDAIEEWHSTVSSPLQGKVDYFTLLLSDFHQRQYHEADSDKARKKVTSIKLPYGITLASRSQAPSLNITDDAALLQYAKQNNAVQVTEKPKWSEIKKTLQVHEDGRVFDANGEEVQFVKAAPQDRKFEVK</sequence>